<dbReference type="AlphaFoldDB" id="A0A5J4KFW7"/>
<reference evidence="2 3" key="1">
    <citation type="journal article" date="2019" name="Int. J. Syst. Evol. Microbiol.">
        <title>Thermogemmatispora aurantia sp. nov. and Thermogemmatispora argillosa sp. nov., within the class Ktedonobacteria, and emended description of the genus Thermogemmatispora.</title>
        <authorList>
            <person name="Zheng Y."/>
            <person name="Wang C.M."/>
            <person name="Sakai Y."/>
            <person name="Abe K."/>
            <person name="Yokota A."/>
            <person name="Yabe S."/>
        </authorList>
    </citation>
    <scope>NUCLEOTIDE SEQUENCE [LARGE SCALE GENOMIC DNA]</scope>
    <source>
        <strain evidence="2 3">A1-2</strain>
    </source>
</reference>
<accession>A0A5J4KFW7</accession>
<comment type="caution">
    <text evidence="2">The sequence shown here is derived from an EMBL/GenBank/DDBJ whole genome shotgun (WGS) entry which is preliminary data.</text>
</comment>
<sequence length="83" mass="9453">MKVGVLFVYSALRKRLVLYQIRNLVTTKACYNPNRPGASQSSEDFSHDQRGSLPGRQLWPELLIALGQWGGRRADGRDLYACW</sequence>
<keyword evidence="3" id="KW-1185">Reference proteome</keyword>
<dbReference type="EMBL" id="BKZV01000007">
    <property type="protein sequence ID" value="GER85279.1"/>
    <property type="molecule type" value="Genomic_DNA"/>
</dbReference>
<feature type="region of interest" description="Disordered" evidence="1">
    <location>
        <begin position="31"/>
        <end position="53"/>
    </location>
</feature>
<proteinExistence type="predicted"/>
<evidence type="ECO:0000256" key="1">
    <source>
        <dbReference type="SAM" id="MobiDB-lite"/>
    </source>
</evidence>
<gene>
    <name evidence="2" type="ORF">KTAU_39140</name>
</gene>
<evidence type="ECO:0000313" key="3">
    <source>
        <dbReference type="Proteomes" id="UP000334820"/>
    </source>
</evidence>
<evidence type="ECO:0000313" key="2">
    <source>
        <dbReference type="EMBL" id="GER85279.1"/>
    </source>
</evidence>
<organism evidence="2 3">
    <name type="scientific">Thermogemmatispora aurantia</name>
    <dbReference type="NCBI Taxonomy" id="2045279"/>
    <lineage>
        <taxon>Bacteria</taxon>
        <taxon>Bacillati</taxon>
        <taxon>Chloroflexota</taxon>
        <taxon>Ktedonobacteria</taxon>
        <taxon>Thermogemmatisporales</taxon>
        <taxon>Thermogemmatisporaceae</taxon>
        <taxon>Thermogemmatispora</taxon>
    </lineage>
</organism>
<protein>
    <submittedName>
        <fullName evidence="2">Uncharacterized protein</fullName>
    </submittedName>
</protein>
<dbReference type="Proteomes" id="UP000334820">
    <property type="component" value="Unassembled WGS sequence"/>
</dbReference>
<name>A0A5J4KFW7_9CHLR</name>